<organism evidence="3 4">
    <name type="scientific">Mycena venus</name>
    <dbReference type="NCBI Taxonomy" id="2733690"/>
    <lineage>
        <taxon>Eukaryota</taxon>
        <taxon>Fungi</taxon>
        <taxon>Dikarya</taxon>
        <taxon>Basidiomycota</taxon>
        <taxon>Agaricomycotina</taxon>
        <taxon>Agaricomycetes</taxon>
        <taxon>Agaricomycetidae</taxon>
        <taxon>Agaricales</taxon>
        <taxon>Marasmiineae</taxon>
        <taxon>Mycenaceae</taxon>
        <taxon>Mycena</taxon>
    </lineage>
</organism>
<evidence type="ECO:0000256" key="2">
    <source>
        <dbReference type="SAM" id="MobiDB-lite"/>
    </source>
</evidence>
<dbReference type="Proteomes" id="UP000620124">
    <property type="component" value="Unassembled WGS sequence"/>
</dbReference>
<feature type="region of interest" description="Disordered" evidence="2">
    <location>
        <begin position="379"/>
        <end position="413"/>
    </location>
</feature>
<evidence type="ECO:0000313" key="4">
    <source>
        <dbReference type="Proteomes" id="UP000620124"/>
    </source>
</evidence>
<keyword evidence="3" id="KW-0255">Endonuclease</keyword>
<protein>
    <submittedName>
        <fullName evidence="3">DDE superfamily endonuclease</fullName>
    </submittedName>
</protein>
<keyword evidence="1" id="KW-0175">Coiled coil</keyword>
<accession>A0A8H6YGU7</accession>
<feature type="compositionally biased region" description="Low complexity" evidence="2">
    <location>
        <begin position="37"/>
        <end position="53"/>
    </location>
</feature>
<sequence>MFDRIATRGLEQLEIERARAIAEDEDSDDRSDQSTNTATPAAAASDSDSDAPPQLLRRTARHAKFTFTFPASVASTSPRPASPARGTGAKRPKGHPDAPTPNPSPEKRRIYRRPSEDTLPPPPQPIFAPRSFTSTNSTTADVFGPGTRATRRDRDVADSDGEIGDEWAGSEDKDEYAWGPEDDAPVPPESQMSTGADDTTMYSDVERVPDDLPGLQEVSDSEEDTSDNGGDSDTNSMPDLEDVDNSDDEAMLAHAERVHAASRRGPTVASPTAPSNVQPTKPVAAGKGKITAFWKVETAQEKAVRLEKDAREYAEQAEEVRLREVEEKRKKNARARVRGNERMQQHRDRVRAAKVADGWVLGMKRKRVDLLEYDNTPASDPRLAELSRPRRQFKEDTRKNKKLTGRPRKNKQRRAKYINWQTPMLWSQIEAATRRALPPWSPRTILKELHKTNYADFWRLTEQVIGRWIDREGGISTWTETVVHKVALGTGNAPGGHTTRCGVLHPFPETRKKINNHLTSLRGAGVALTLLTIRAIMVTHIETDAPELFERALGDGSCFRCSESFVRRYLRNTLGWSERRATKAAQKLPANHEKVLEEAFFRKAFTIRDFAVPAPLRVNTDQTQLVYQQGSGSTWNLRGEKQVATVGQEEKRAFTLVPSISASGKLLPMQAIFQGKTMASCPSSKAARYDEAIALGYVMLPSKTSTYWSTHDTMHHLVDDVIAPYFDATKEELGLPPSQHSIWEIDCWSLHKSKEFRAWMKKNHPTIIILFVPGGCTGLWQPLDVGVQRLLKLSMKRSAHRDLVEEATREIKAGKPTHEIKLDTTLPTLRDRSVGWVVQAIQDISDPAIIMKAFEMCRVGNWNLSQASLTSPEALAGLRDLRTTNPTLHAALTQTTELSEDADNGDGDDPFQGADVYDDCDIPLAVVSEHLLSGGSLAANFTVGVEGGITRCGDAEASDAEQEELEAEPAVLGRGQRRKIIARRYQGPAWEEH</sequence>
<feature type="coiled-coil region" evidence="1">
    <location>
        <begin position="296"/>
        <end position="323"/>
    </location>
</feature>
<keyword evidence="3" id="KW-0540">Nuclease</keyword>
<feature type="compositionally biased region" description="Polar residues" evidence="2">
    <location>
        <begin position="131"/>
        <end position="140"/>
    </location>
</feature>
<feature type="region of interest" description="Disordered" evidence="2">
    <location>
        <begin position="17"/>
        <end position="284"/>
    </location>
</feature>
<dbReference type="GO" id="GO:0004519">
    <property type="term" value="F:endonuclease activity"/>
    <property type="evidence" value="ECO:0007669"/>
    <property type="project" value="UniProtKB-KW"/>
</dbReference>
<keyword evidence="3" id="KW-0378">Hydrolase</keyword>
<name>A0A8H6YGU7_9AGAR</name>
<feature type="compositionally biased region" description="Polar residues" evidence="2">
    <location>
        <begin position="227"/>
        <end position="237"/>
    </location>
</feature>
<feature type="compositionally biased region" description="Basic residues" evidence="2">
    <location>
        <begin position="399"/>
        <end position="413"/>
    </location>
</feature>
<comment type="caution">
    <text evidence="3">The sequence shown here is derived from an EMBL/GenBank/DDBJ whole genome shotgun (WGS) entry which is preliminary data.</text>
</comment>
<feature type="compositionally biased region" description="Polar residues" evidence="2">
    <location>
        <begin position="269"/>
        <end position="279"/>
    </location>
</feature>
<keyword evidence="4" id="KW-1185">Reference proteome</keyword>
<evidence type="ECO:0000256" key="1">
    <source>
        <dbReference type="SAM" id="Coils"/>
    </source>
</evidence>
<dbReference type="AlphaFoldDB" id="A0A8H6YGU7"/>
<feature type="compositionally biased region" description="Acidic residues" evidence="2">
    <location>
        <begin position="239"/>
        <end position="250"/>
    </location>
</feature>
<evidence type="ECO:0000313" key="3">
    <source>
        <dbReference type="EMBL" id="KAF7358056.1"/>
    </source>
</evidence>
<feature type="compositionally biased region" description="Acidic residues" evidence="2">
    <location>
        <begin position="158"/>
        <end position="184"/>
    </location>
</feature>
<gene>
    <name evidence="3" type="ORF">MVEN_00853000</name>
</gene>
<dbReference type="OrthoDB" id="3257623at2759"/>
<reference evidence="3" key="1">
    <citation type="submission" date="2020-05" db="EMBL/GenBank/DDBJ databases">
        <title>Mycena genomes resolve the evolution of fungal bioluminescence.</title>
        <authorList>
            <person name="Tsai I.J."/>
        </authorList>
    </citation>
    <scope>NUCLEOTIDE SEQUENCE</scope>
    <source>
        <strain evidence="3">CCC161011</strain>
    </source>
</reference>
<feature type="compositionally biased region" description="Polar residues" evidence="2">
    <location>
        <begin position="190"/>
        <end position="202"/>
    </location>
</feature>
<feature type="compositionally biased region" description="Basic and acidic residues" evidence="2">
    <location>
        <begin position="382"/>
        <end position="398"/>
    </location>
</feature>
<dbReference type="EMBL" id="JACAZI010000006">
    <property type="protein sequence ID" value="KAF7358056.1"/>
    <property type="molecule type" value="Genomic_DNA"/>
</dbReference>
<feature type="compositionally biased region" description="Basic and acidic residues" evidence="2">
    <location>
        <begin position="105"/>
        <end position="116"/>
    </location>
</feature>
<proteinExistence type="predicted"/>